<evidence type="ECO:0000256" key="10">
    <source>
        <dbReference type="ARBA" id="ARBA00022605"/>
    </source>
</evidence>
<evidence type="ECO:0000313" key="22">
    <source>
        <dbReference type="Proteomes" id="UP000823790"/>
    </source>
</evidence>
<dbReference type="InterPro" id="IPR030960">
    <property type="entry name" value="DHQS/DOIS_N"/>
</dbReference>
<evidence type="ECO:0000256" key="8">
    <source>
        <dbReference type="ARBA" id="ARBA00017684"/>
    </source>
</evidence>
<evidence type="ECO:0000256" key="3">
    <source>
        <dbReference type="ARBA" id="ARBA00003485"/>
    </source>
</evidence>
<sequence length="375" mass="39699">MNESDVQTIEVALGARRYPVWIGRGLLGDSARWRARLRGRHALVVSNTTVAPLYLERIAQGLDGLHWSSFLLDDGEAHKTFGNVGRALEALATSGATRDACVIALGGGVVGDLAGFAAACWMRGIDFIQMPTTLLAMVDSSVGGKTGVNLPAGKNLVGAFHQPRAVVADIDTLATLPDREYRAGLAEVVKGAAIGDATFFAWLEANTDALVRRHTTTLVEAIARKVRYKAGVVARDETEQGERALLNLGHTFGHALETAGNYTALLHGEAVAIGMLLAARLSERLGMSEAPDTARLQQLLDRLGLPVARPAGMAPEQLLALMRLDKKNTAGTLRLILWRGIGKAQIVTGVEETAVLETLAEATSVNAASGRATAS</sequence>
<feature type="domain" description="3-dehydroquinate synthase C-terminal" evidence="20">
    <location>
        <begin position="184"/>
        <end position="328"/>
    </location>
</feature>
<name>A0ABS4DNI5_9GAMM</name>
<comment type="caution">
    <text evidence="21">The sequence shown here is derived from an EMBL/GenBank/DDBJ whole genome shotgun (WGS) entry which is preliminary data.</text>
</comment>
<dbReference type="CDD" id="cd08195">
    <property type="entry name" value="DHQS"/>
    <property type="match status" value="1"/>
</dbReference>
<evidence type="ECO:0000313" key="21">
    <source>
        <dbReference type="EMBL" id="MBP1474618.1"/>
    </source>
</evidence>
<comment type="cofactor">
    <cofactor evidence="2 18">
        <name>NAD(+)</name>
        <dbReference type="ChEBI" id="CHEBI:57540"/>
    </cofactor>
</comment>
<dbReference type="Pfam" id="PF01761">
    <property type="entry name" value="DHQ_synthase"/>
    <property type="match status" value="1"/>
</dbReference>
<keyword evidence="14 18" id="KW-0520">NAD</keyword>
<evidence type="ECO:0000256" key="9">
    <source>
        <dbReference type="ARBA" id="ARBA00022490"/>
    </source>
</evidence>
<keyword evidence="15 18" id="KW-0057">Aromatic amino acid biosynthesis</keyword>
<comment type="subcellular location">
    <subcellularLocation>
        <location evidence="4 18">Cytoplasm</location>
    </subcellularLocation>
</comment>
<feature type="binding site" evidence="18">
    <location>
        <position position="154"/>
    </location>
    <ligand>
        <name>NAD(+)</name>
        <dbReference type="ChEBI" id="CHEBI:57540"/>
    </ligand>
</feature>
<dbReference type="Gene3D" id="3.40.50.1970">
    <property type="match status" value="1"/>
</dbReference>
<comment type="cofactor">
    <cofactor evidence="18">
        <name>Co(2+)</name>
        <dbReference type="ChEBI" id="CHEBI:48828"/>
    </cofactor>
    <cofactor evidence="18">
        <name>Zn(2+)</name>
        <dbReference type="ChEBI" id="CHEBI:29105"/>
    </cofactor>
    <text evidence="18">Binds 1 divalent metal cation per subunit. Can use either Co(2+) or Zn(2+).</text>
</comment>
<keyword evidence="9 18" id="KW-0963">Cytoplasm</keyword>
<evidence type="ECO:0000259" key="19">
    <source>
        <dbReference type="Pfam" id="PF01761"/>
    </source>
</evidence>
<evidence type="ECO:0000256" key="12">
    <source>
        <dbReference type="ARBA" id="ARBA00022741"/>
    </source>
</evidence>
<evidence type="ECO:0000256" key="11">
    <source>
        <dbReference type="ARBA" id="ARBA00022723"/>
    </source>
</evidence>
<dbReference type="EMBL" id="JAGJRS010000019">
    <property type="protein sequence ID" value="MBP1474618.1"/>
    <property type="molecule type" value="Genomic_DNA"/>
</dbReference>
<keyword evidence="13 18" id="KW-0862">Zinc</keyword>
<dbReference type="InterPro" id="IPR056179">
    <property type="entry name" value="DHQS_C"/>
</dbReference>
<organism evidence="21 22">
    <name type="scientific">Frateuria flava</name>
    <dbReference type="NCBI Taxonomy" id="2821489"/>
    <lineage>
        <taxon>Bacteria</taxon>
        <taxon>Pseudomonadati</taxon>
        <taxon>Pseudomonadota</taxon>
        <taxon>Gammaproteobacteria</taxon>
        <taxon>Lysobacterales</taxon>
        <taxon>Rhodanobacteraceae</taxon>
        <taxon>Frateuria</taxon>
    </lineage>
</organism>
<dbReference type="Proteomes" id="UP000823790">
    <property type="component" value="Unassembled WGS sequence"/>
</dbReference>
<dbReference type="PIRSF" id="PIRSF001455">
    <property type="entry name" value="DHQ_synth"/>
    <property type="match status" value="1"/>
</dbReference>
<keyword evidence="12 18" id="KW-0547">Nucleotide-binding</keyword>
<feature type="binding site" evidence="18">
    <location>
        <begin position="74"/>
        <end position="79"/>
    </location>
    <ligand>
        <name>NAD(+)</name>
        <dbReference type="ChEBI" id="CHEBI:57540"/>
    </ligand>
</feature>
<evidence type="ECO:0000256" key="2">
    <source>
        <dbReference type="ARBA" id="ARBA00001911"/>
    </source>
</evidence>
<keyword evidence="22" id="KW-1185">Reference proteome</keyword>
<evidence type="ECO:0000256" key="6">
    <source>
        <dbReference type="ARBA" id="ARBA00005412"/>
    </source>
</evidence>
<feature type="binding site" evidence="18">
    <location>
        <position position="267"/>
    </location>
    <ligand>
        <name>Zn(2+)</name>
        <dbReference type="ChEBI" id="CHEBI:29105"/>
    </ligand>
</feature>
<feature type="binding site" evidence="18">
    <location>
        <begin position="132"/>
        <end position="133"/>
    </location>
    <ligand>
        <name>NAD(+)</name>
        <dbReference type="ChEBI" id="CHEBI:57540"/>
    </ligand>
</feature>
<feature type="binding site" evidence="18">
    <location>
        <position position="145"/>
    </location>
    <ligand>
        <name>NAD(+)</name>
        <dbReference type="ChEBI" id="CHEBI:57540"/>
    </ligand>
</feature>
<dbReference type="Gene3D" id="1.20.1090.10">
    <property type="entry name" value="Dehydroquinate synthase-like - alpha domain"/>
    <property type="match status" value="1"/>
</dbReference>
<evidence type="ECO:0000256" key="17">
    <source>
        <dbReference type="ARBA" id="ARBA00023285"/>
    </source>
</evidence>
<evidence type="ECO:0000259" key="20">
    <source>
        <dbReference type="Pfam" id="PF24621"/>
    </source>
</evidence>
<keyword evidence="10 18" id="KW-0028">Amino-acid biosynthesis</keyword>
<dbReference type="InterPro" id="IPR030963">
    <property type="entry name" value="DHQ_synth_fam"/>
</dbReference>
<proteinExistence type="inferred from homology"/>
<dbReference type="EC" id="4.2.3.4" evidence="7 18"/>
<evidence type="ECO:0000256" key="14">
    <source>
        <dbReference type="ARBA" id="ARBA00023027"/>
    </source>
</evidence>
<comment type="pathway">
    <text evidence="5 18">Metabolic intermediate biosynthesis; chorismate biosynthesis; chorismate from D-erythrose 4-phosphate and phosphoenolpyruvate: step 2/7.</text>
</comment>
<feature type="domain" description="3-dehydroquinate synthase N-terminal" evidence="19">
    <location>
        <begin position="71"/>
        <end position="182"/>
    </location>
</feature>
<dbReference type="InterPro" id="IPR050071">
    <property type="entry name" value="Dehydroquinate_synthase"/>
</dbReference>
<evidence type="ECO:0000256" key="16">
    <source>
        <dbReference type="ARBA" id="ARBA00023239"/>
    </source>
</evidence>
<evidence type="ECO:0000256" key="4">
    <source>
        <dbReference type="ARBA" id="ARBA00004496"/>
    </source>
</evidence>
<feature type="binding site" evidence="18">
    <location>
        <position position="250"/>
    </location>
    <ligand>
        <name>Zn(2+)</name>
        <dbReference type="ChEBI" id="CHEBI:29105"/>
    </ligand>
</feature>
<dbReference type="Pfam" id="PF24621">
    <property type="entry name" value="DHQS_C"/>
    <property type="match status" value="1"/>
</dbReference>
<accession>A0ABS4DNI5</accession>
<evidence type="ECO:0000256" key="15">
    <source>
        <dbReference type="ARBA" id="ARBA00023141"/>
    </source>
</evidence>
<evidence type="ECO:0000256" key="5">
    <source>
        <dbReference type="ARBA" id="ARBA00004661"/>
    </source>
</evidence>
<evidence type="ECO:0000256" key="7">
    <source>
        <dbReference type="ARBA" id="ARBA00013031"/>
    </source>
</evidence>
<comment type="similarity">
    <text evidence="6 18">Belongs to the sugar phosphate cyclases superfamily. Dehydroquinate synthase family.</text>
</comment>
<evidence type="ECO:0000256" key="18">
    <source>
        <dbReference type="HAMAP-Rule" id="MF_00110"/>
    </source>
</evidence>
<dbReference type="SUPFAM" id="SSF56796">
    <property type="entry name" value="Dehydroquinate synthase-like"/>
    <property type="match status" value="1"/>
</dbReference>
<feature type="binding site" evidence="18">
    <location>
        <begin position="108"/>
        <end position="112"/>
    </location>
    <ligand>
        <name>NAD(+)</name>
        <dbReference type="ChEBI" id="CHEBI:57540"/>
    </ligand>
</feature>
<keyword evidence="17 18" id="KW-0170">Cobalt</keyword>
<dbReference type="InterPro" id="IPR016037">
    <property type="entry name" value="DHQ_synth_AroB"/>
</dbReference>
<comment type="function">
    <text evidence="3 18">Catalyzes the conversion of 3-deoxy-D-arabino-heptulosonate 7-phosphate (DAHP) to dehydroquinate (DHQ).</text>
</comment>
<dbReference type="HAMAP" id="MF_00110">
    <property type="entry name" value="DHQ_synthase"/>
    <property type="match status" value="1"/>
</dbReference>
<dbReference type="NCBIfam" id="TIGR01357">
    <property type="entry name" value="aroB"/>
    <property type="match status" value="1"/>
</dbReference>
<dbReference type="PANTHER" id="PTHR43622:SF7">
    <property type="entry name" value="3-DEHYDROQUINATE SYNTHASE, CHLOROPLASTIC"/>
    <property type="match status" value="1"/>
</dbReference>
<feature type="binding site" evidence="18">
    <location>
        <position position="187"/>
    </location>
    <ligand>
        <name>Zn(2+)</name>
        <dbReference type="ChEBI" id="CHEBI:29105"/>
    </ligand>
</feature>
<feature type="binding site" evidence="18">
    <location>
        <begin position="172"/>
        <end position="175"/>
    </location>
    <ligand>
        <name>NAD(+)</name>
        <dbReference type="ChEBI" id="CHEBI:57540"/>
    </ligand>
</feature>
<protein>
    <recommendedName>
        <fullName evidence="8 18">3-dehydroquinate synthase</fullName>
        <shortName evidence="18">DHQS</shortName>
        <ecNumber evidence="7 18">4.2.3.4</ecNumber>
    </recommendedName>
</protein>
<dbReference type="PANTHER" id="PTHR43622">
    <property type="entry name" value="3-DEHYDROQUINATE SYNTHASE"/>
    <property type="match status" value="1"/>
</dbReference>
<dbReference type="RefSeq" id="WP_209619716.1">
    <property type="nucleotide sequence ID" value="NZ_JAGJRS010000019.1"/>
</dbReference>
<keyword evidence="16 18" id="KW-0456">Lyase</keyword>
<evidence type="ECO:0000256" key="13">
    <source>
        <dbReference type="ARBA" id="ARBA00022833"/>
    </source>
</evidence>
<comment type="catalytic activity">
    <reaction evidence="1 18">
        <text>7-phospho-2-dehydro-3-deoxy-D-arabino-heptonate = 3-dehydroquinate + phosphate</text>
        <dbReference type="Rhea" id="RHEA:21968"/>
        <dbReference type="ChEBI" id="CHEBI:32364"/>
        <dbReference type="ChEBI" id="CHEBI:43474"/>
        <dbReference type="ChEBI" id="CHEBI:58394"/>
        <dbReference type="EC" id="4.2.3.4"/>
    </reaction>
</comment>
<reference evidence="21 22" key="1">
    <citation type="submission" date="2021-04" db="EMBL/GenBank/DDBJ databases">
        <authorList>
            <person name="Huq M.A."/>
        </authorList>
    </citation>
    <scope>NUCLEOTIDE SEQUENCE [LARGE SCALE GENOMIC DNA]</scope>
    <source>
        <strain evidence="21 22">MAH-13</strain>
    </source>
</reference>
<evidence type="ECO:0000256" key="1">
    <source>
        <dbReference type="ARBA" id="ARBA00001393"/>
    </source>
</evidence>
<keyword evidence="11 18" id="KW-0479">Metal-binding</keyword>
<dbReference type="GO" id="GO:0003856">
    <property type="term" value="F:3-dehydroquinate synthase activity"/>
    <property type="evidence" value="ECO:0007669"/>
    <property type="project" value="UniProtKB-EC"/>
</dbReference>
<gene>
    <name evidence="18 21" type="primary">aroB</name>
    <name evidence="21" type="ORF">J7I44_09925</name>
</gene>